<organism evidence="3 4">
    <name type="scientific">Roseofilum acuticapitatum BLCC-M154</name>
    <dbReference type="NCBI Taxonomy" id="3022444"/>
    <lineage>
        <taxon>Bacteria</taxon>
        <taxon>Bacillati</taxon>
        <taxon>Cyanobacteriota</taxon>
        <taxon>Cyanophyceae</taxon>
        <taxon>Desertifilales</taxon>
        <taxon>Desertifilaceae</taxon>
        <taxon>Roseofilum</taxon>
        <taxon>Roseofilum acuticapitatum</taxon>
    </lineage>
</organism>
<dbReference type="Gene3D" id="3.30.1950.10">
    <property type="entry name" value="wza like domain"/>
    <property type="match status" value="1"/>
</dbReference>
<evidence type="ECO:0000259" key="2">
    <source>
        <dbReference type="Pfam" id="PF02563"/>
    </source>
</evidence>
<protein>
    <submittedName>
        <fullName evidence="3">Polysaccharide biosynthesis/export family protein</fullName>
    </submittedName>
</protein>
<dbReference type="PANTHER" id="PTHR33619">
    <property type="entry name" value="POLYSACCHARIDE EXPORT PROTEIN GFCE-RELATED"/>
    <property type="match status" value="1"/>
</dbReference>
<gene>
    <name evidence="3" type="ORF">PMG71_09120</name>
</gene>
<dbReference type="InterPro" id="IPR049712">
    <property type="entry name" value="Poly_export"/>
</dbReference>
<proteinExistence type="predicted"/>
<evidence type="ECO:0000256" key="1">
    <source>
        <dbReference type="ARBA" id="ARBA00022729"/>
    </source>
</evidence>
<dbReference type="InterPro" id="IPR003715">
    <property type="entry name" value="Poly_export_N"/>
</dbReference>
<evidence type="ECO:0000313" key="3">
    <source>
        <dbReference type="EMBL" id="MDJ1169585.1"/>
    </source>
</evidence>
<sequence>MIIIRYATKKVVELLKYGGCSLLLTLQPVIKAQAQVNLFESNLHSHEYTTERLEEPLQNLSPSSSPLTTNTPLYRLGVGDRIQIDILESPEYGGEYLIGPDGTLDLPWVEAIFVLNLSLEQLREKIEELYTPVLKYPVATVTLTDVRPVAIAATGEVNNPGLYPIDLDLGRGSVPRFRYPTIPEVLQAAGGITLAADIRQIEVHRPLPNNQKQIITVNALDWLETGGSGGNMILQDGDRIFIPTQNETNLSEIPQLATLSFATPPDQPRNVSIIGAVVNPGEYVLIGGATRSEFEPGGLPTVSWAISRAGGIQQTADLRRIEIYRQTKSGSPLILNIDLWAFLQGEKIDQNTIIQHGDVIRIPSVETLDVGEAIALGESSLAPRNIRVFIVGEKSTRIGIVKEIEVSLNTPMNQALLSSDSFIDRRIRQTSVDLVSVNPDGSVIKRQIPVNLGADLNHETNPPLKDGDIIIVSRSHLAKFLDLVATVDGVLQLTQPIRGIFNTLEALGYIGNPDN</sequence>
<accession>A0ABT7ARQ8</accession>
<keyword evidence="4" id="KW-1185">Reference proteome</keyword>
<name>A0ABT7ARQ8_9CYAN</name>
<dbReference type="Pfam" id="PF02563">
    <property type="entry name" value="Poly_export"/>
    <property type="match status" value="1"/>
</dbReference>
<dbReference type="PANTHER" id="PTHR33619:SF3">
    <property type="entry name" value="POLYSACCHARIDE EXPORT PROTEIN GFCE-RELATED"/>
    <property type="match status" value="1"/>
</dbReference>
<comment type="caution">
    <text evidence="3">The sequence shown here is derived from an EMBL/GenBank/DDBJ whole genome shotgun (WGS) entry which is preliminary data.</text>
</comment>
<reference evidence="3 4" key="1">
    <citation type="submission" date="2023-01" db="EMBL/GenBank/DDBJ databases">
        <title>Novel diversity within Roseofilum (Cyanobacteria; Desertifilaceae) from marine benthic mats with descriptions of four novel species.</title>
        <authorList>
            <person name="Wang Y."/>
            <person name="Berthold D.E."/>
            <person name="Hu J."/>
            <person name="Lefler F.W."/>
            <person name="Laughinghouse H.D. IV."/>
        </authorList>
    </citation>
    <scope>NUCLEOTIDE SEQUENCE [LARGE SCALE GENOMIC DNA]</scope>
    <source>
        <strain evidence="3 4">BLCC-M154</strain>
    </source>
</reference>
<dbReference type="Proteomes" id="UP001235303">
    <property type="component" value="Unassembled WGS sequence"/>
</dbReference>
<keyword evidence="1" id="KW-0732">Signal</keyword>
<evidence type="ECO:0000313" key="4">
    <source>
        <dbReference type="Proteomes" id="UP001235303"/>
    </source>
</evidence>
<dbReference type="Gene3D" id="3.10.560.10">
    <property type="entry name" value="Outer membrane lipoprotein wza domain like"/>
    <property type="match status" value="2"/>
</dbReference>
<dbReference type="EMBL" id="JAQOSP010000063">
    <property type="protein sequence ID" value="MDJ1169585.1"/>
    <property type="molecule type" value="Genomic_DNA"/>
</dbReference>
<feature type="domain" description="Polysaccharide export protein N-terminal" evidence="2">
    <location>
        <begin position="70"/>
        <end position="143"/>
    </location>
</feature>
<dbReference type="RefSeq" id="WP_283753343.1">
    <property type="nucleotide sequence ID" value="NZ_JAQOSP010000063.1"/>
</dbReference>